<dbReference type="Proteomes" id="UP001179952">
    <property type="component" value="Unassembled WGS sequence"/>
</dbReference>
<evidence type="ECO:0000313" key="5">
    <source>
        <dbReference type="Proteomes" id="UP001179952"/>
    </source>
</evidence>
<dbReference type="AlphaFoldDB" id="A0AAV9B4X9"/>
<dbReference type="Gene3D" id="1.25.40.420">
    <property type="match status" value="1"/>
</dbReference>
<comment type="caution">
    <text evidence="4">The sequence shown here is derived from an EMBL/GenBank/DDBJ whole genome shotgun (WGS) entry which is preliminary data.</text>
</comment>
<protein>
    <submittedName>
        <fullName evidence="4">BTB/POZ domain-containing protein POB1</fullName>
    </submittedName>
</protein>
<evidence type="ECO:0000256" key="3">
    <source>
        <dbReference type="ARBA" id="ARBA00022786"/>
    </source>
</evidence>
<dbReference type="GO" id="GO:0005634">
    <property type="term" value="C:nucleus"/>
    <property type="evidence" value="ECO:0007669"/>
    <property type="project" value="TreeGrafter"/>
</dbReference>
<dbReference type="FunFam" id="1.25.40.420:FF:000008">
    <property type="entry name" value="BTB/POZ domain-containing protein POB1"/>
    <property type="match status" value="1"/>
</dbReference>
<accession>A0AAV9B4X9</accession>
<dbReference type="GO" id="GO:0010114">
    <property type="term" value="P:response to red light"/>
    <property type="evidence" value="ECO:0007669"/>
    <property type="project" value="TreeGrafter"/>
</dbReference>
<dbReference type="Gene3D" id="2.60.210.10">
    <property type="entry name" value="Apoptosis, Tumor Necrosis Factor Receptor Associated Protein 2, Chain A"/>
    <property type="match status" value="1"/>
</dbReference>
<comment type="function">
    <text evidence="1">May act as a substrate-specific adapter of an E3 ubiquitin-protein ligase complex (CUL3-RBX1-BTB) which mediates the ubiquitination and subsequent proteasomal degradation of target proteins.</text>
</comment>
<dbReference type="PANTHER" id="PTHR46336">
    <property type="entry name" value="OS02G0260700 PROTEIN"/>
    <property type="match status" value="1"/>
</dbReference>
<dbReference type="InterPro" id="IPR045890">
    <property type="entry name" value="POB1-like"/>
</dbReference>
<comment type="pathway">
    <text evidence="2">Protein modification; protein ubiquitination.</text>
</comment>
<dbReference type="EMBL" id="JAUJYN010000005">
    <property type="protein sequence ID" value="KAK1271427.1"/>
    <property type="molecule type" value="Genomic_DNA"/>
</dbReference>
<proteinExistence type="predicted"/>
<reference evidence="4" key="1">
    <citation type="journal article" date="2023" name="Nat. Commun.">
        <title>Diploid and tetraploid genomes of Acorus and the evolution of monocots.</title>
        <authorList>
            <person name="Ma L."/>
            <person name="Liu K.W."/>
            <person name="Li Z."/>
            <person name="Hsiao Y.Y."/>
            <person name="Qi Y."/>
            <person name="Fu T."/>
            <person name="Tang G.D."/>
            <person name="Zhang D."/>
            <person name="Sun W.H."/>
            <person name="Liu D.K."/>
            <person name="Li Y."/>
            <person name="Chen G.Z."/>
            <person name="Liu X.D."/>
            <person name="Liao X.Y."/>
            <person name="Jiang Y.T."/>
            <person name="Yu X."/>
            <person name="Hao Y."/>
            <person name="Huang J."/>
            <person name="Zhao X.W."/>
            <person name="Ke S."/>
            <person name="Chen Y.Y."/>
            <person name="Wu W.L."/>
            <person name="Hsu J.L."/>
            <person name="Lin Y.F."/>
            <person name="Huang M.D."/>
            <person name="Li C.Y."/>
            <person name="Huang L."/>
            <person name="Wang Z.W."/>
            <person name="Zhao X."/>
            <person name="Zhong W.Y."/>
            <person name="Peng D.H."/>
            <person name="Ahmad S."/>
            <person name="Lan S."/>
            <person name="Zhang J.S."/>
            <person name="Tsai W.C."/>
            <person name="Van de Peer Y."/>
            <person name="Liu Z.J."/>
        </authorList>
    </citation>
    <scope>NUCLEOTIDE SEQUENCE</scope>
    <source>
        <strain evidence="4">SCP</strain>
    </source>
</reference>
<name>A0AAV9B4X9_ACOGR</name>
<dbReference type="InterPro" id="IPR008974">
    <property type="entry name" value="TRAF-like"/>
</dbReference>
<keyword evidence="3" id="KW-0833">Ubl conjugation pathway</keyword>
<organism evidence="4 5">
    <name type="scientific">Acorus gramineus</name>
    <name type="common">Dwarf sweet flag</name>
    <dbReference type="NCBI Taxonomy" id="55184"/>
    <lineage>
        <taxon>Eukaryota</taxon>
        <taxon>Viridiplantae</taxon>
        <taxon>Streptophyta</taxon>
        <taxon>Embryophyta</taxon>
        <taxon>Tracheophyta</taxon>
        <taxon>Spermatophyta</taxon>
        <taxon>Magnoliopsida</taxon>
        <taxon>Liliopsida</taxon>
        <taxon>Acoraceae</taxon>
        <taxon>Acorus</taxon>
    </lineage>
</organism>
<evidence type="ECO:0000256" key="1">
    <source>
        <dbReference type="ARBA" id="ARBA00002668"/>
    </source>
</evidence>
<evidence type="ECO:0000256" key="2">
    <source>
        <dbReference type="ARBA" id="ARBA00004906"/>
    </source>
</evidence>
<dbReference type="PANTHER" id="PTHR46336:SF3">
    <property type="entry name" value="BTB_POZ DOMAIN-CONTAINING PROTEIN POB1"/>
    <property type="match status" value="1"/>
</dbReference>
<dbReference type="SUPFAM" id="SSF49599">
    <property type="entry name" value="TRAF domain-like"/>
    <property type="match status" value="1"/>
</dbReference>
<reference evidence="4" key="2">
    <citation type="submission" date="2023-06" db="EMBL/GenBank/DDBJ databases">
        <authorList>
            <person name="Ma L."/>
            <person name="Liu K.-W."/>
            <person name="Li Z."/>
            <person name="Hsiao Y.-Y."/>
            <person name="Qi Y."/>
            <person name="Fu T."/>
            <person name="Tang G."/>
            <person name="Zhang D."/>
            <person name="Sun W.-H."/>
            <person name="Liu D.-K."/>
            <person name="Li Y."/>
            <person name="Chen G.-Z."/>
            <person name="Liu X.-D."/>
            <person name="Liao X.-Y."/>
            <person name="Jiang Y.-T."/>
            <person name="Yu X."/>
            <person name="Hao Y."/>
            <person name="Huang J."/>
            <person name="Zhao X.-W."/>
            <person name="Ke S."/>
            <person name="Chen Y.-Y."/>
            <person name="Wu W.-L."/>
            <person name="Hsu J.-L."/>
            <person name="Lin Y.-F."/>
            <person name="Huang M.-D."/>
            <person name="Li C.-Y."/>
            <person name="Huang L."/>
            <person name="Wang Z.-W."/>
            <person name="Zhao X."/>
            <person name="Zhong W.-Y."/>
            <person name="Peng D.-H."/>
            <person name="Ahmad S."/>
            <person name="Lan S."/>
            <person name="Zhang J.-S."/>
            <person name="Tsai W.-C."/>
            <person name="Van De Peer Y."/>
            <person name="Liu Z.-J."/>
        </authorList>
    </citation>
    <scope>NUCLEOTIDE SEQUENCE</scope>
    <source>
        <strain evidence="4">SCP</strain>
        <tissue evidence="4">Leaves</tissue>
    </source>
</reference>
<sequence>MEDLQVPSEDLVYDTVVKWARKNYPLSEERRAVLGSCITRLVRFPCLSSGKLKDILARDDLDPDLANGVVKEALFFKVESSKEILDRRSIKRDYTSCIYYFDLSLDQCKKLKSWESLNSGRFYLGKQAFCLSVWHRSMESSFGLFLNIKDSLLKEITVKYAFSVMQKPEMDFKNKRTKEYKFTQSVGSGFANLCDMPWESFVAEDGPYFIDEMLHLRAEVTIVE</sequence>
<evidence type="ECO:0000313" key="4">
    <source>
        <dbReference type="EMBL" id="KAK1271427.1"/>
    </source>
</evidence>
<keyword evidence="5" id="KW-1185">Reference proteome</keyword>
<gene>
    <name evidence="4" type="ORF">QJS04_geneDACA005976</name>
</gene>